<evidence type="ECO:0000313" key="2">
    <source>
        <dbReference type="EMBL" id="CAF1079909.1"/>
    </source>
</evidence>
<evidence type="ECO:0000313" key="3">
    <source>
        <dbReference type="Proteomes" id="UP000663879"/>
    </source>
</evidence>
<accession>A0A814MHQ7</accession>
<name>A0A814MHQ7_9BILA</name>
<keyword evidence="3" id="KW-1185">Reference proteome</keyword>
<gene>
    <name evidence="2" type="ORF">OXX778_LOCUS20143</name>
</gene>
<sequence>MNKNFMMTDSLMTEDKSDDAVDENQNYFCKHYKPSKKEDLNVRFNTKQNQVKFITVESDTMDTMQVQRNKIESFETYDQINEQIDILLLKLEELSKRKIEQGYDVSYDFDLVKFQVNVLKRQKEKIEHKEQEIGKHKKQIEAENKLKQDKDKRYEMENETKKIEREYLLKIELDNKARKEQDHEKKILKIKIEKVNDEDDNKFGVENEKVKVIHVNIKKNVKELNVKEGKKSFSI</sequence>
<proteinExistence type="predicted"/>
<comment type="caution">
    <text evidence="2">The sequence shown here is derived from an EMBL/GenBank/DDBJ whole genome shotgun (WGS) entry which is preliminary data.</text>
</comment>
<organism evidence="2 3">
    <name type="scientific">Brachionus calyciflorus</name>
    <dbReference type="NCBI Taxonomy" id="104777"/>
    <lineage>
        <taxon>Eukaryota</taxon>
        <taxon>Metazoa</taxon>
        <taxon>Spiralia</taxon>
        <taxon>Gnathifera</taxon>
        <taxon>Rotifera</taxon>
        <taxon>Eurotatoria</taxon>
        <taxon>Monogononta</taxon>
        <taxon>Pseudotrocha</taxon>
        <taxon>Ploima</taxon>
        <taxon>Brachionidae</taxon>
        <taxon>Brachionus</taxon>
    </lineage>
</organism>
<feature type="coiled-coil region" evidence="1">
    <location>
        <begin position="77"/>
        <end position="198"/>
    </location>
</feature>
<protein>
    <submittedName>
        <fullName evidence="2">Uncharacterized protein</fullName>
    </submittedName>
</protein>
<reference evidence="2" key="1">
    <citation type="submission" date="2021-02" db="EMBL/GenBank/DDBJ databases">
        <authorList>
            <person name="Nowell W R."/>
        </authorList>
    </citation>
    <scope>NUCLEOTIDE SEQUENCE</scope>
    <source>
        <strain evidence="2">Ploen Becks lab</strain>
    </source>
</reference>
<dbReference type="Proteomes" id="UP000663879">
    <property type="component" value="Unassembled WGS sequence"/>
</dbReference>
<keyword evidence="1" id="KW-0175">Coiled coil</keyword>
<dbReference type="OrthoDB" id="10217133at2759"/>
<dbReference type="EMBL" id="CAJNOC010006519">
    <property type="protein sequence ID" value="CAF1079909.1"/>
    <property type="molecule type" value="Genomic_DNA"/>
</dbReference>
<dbReference type="AlphaFoldDB" id="A0A814MHQ7"/>
<evidence type="ECO:0000256" key="1">
    <source>
        <dbReference type="SAM" id="Coils"/>
    </source>
</evidence>